<accession>A0AC34F7C8</accession>
<evidence type="ECO:0000313" key="2">
    <source>
        <dbReference type="WBParaSite" id="ES5_v2.g13072.t1"/>
    </source>
</evidence>
<dbReference type="Proteomes" id="UP000887579">
    <property type="component" value="Unplaced"/>
</dbReference>
<sequence length="1107" mass="123220">MSNNKPPPSSNGIDEDVESPKTLSENSKKHVTIGSRFSVSALENEGVSRKSSFFSGTSSSHDNNDGDIDEHPPLIDFYRQTKVDNKRSIRPTMTELIHGTIKDTTLQEFEEKNVKIIKAQLKPSEQEDTPNSSSDDEEDDEEKIPKPVASSKKFGWFEGVFVRCCANTFGVMLYMRMAWVAGQAGIMMGSIIVSLGAVITIITALSMSAICSNGVVKGGGAYYLISRSLGPQFGGAIGIIFSLANAVGAAMCTVGFAENIVQILGTYGISIIDGGVNDIRIIGLITCCLLLAIIFIGLSFEAKMQSVLLAIIIASIFNFYIGCLLSPSEDKQQRGMTGFKSQTFIENFYPSFRDNYHFFSVFAIYFPAATGIMAGANISGDLKNSTTAIPKGTILGILVTTFVYLSIVWISGATVVRDADGITLPILLENSTAISNDGWWISSIFSSVFGNGTQYYAKPDCAFSNEKRCQYGIVNDSQIFNLISWWSPLVIAGVLTSTLSSALLSLVSAPKIFQSVAQDKLFPYIGYFSTGFRKSSTEPQKAYIFAFLLCCLVVMIGNLNAIASVISNFYLSTYALINFACFDNSFAKSPGFRPSFKYYHQWISLLGAILCVCVMFIISYQNALITFMFFGLLFFYMAHRKPDVNWGSSKQAHAYRRAFQSCQKLEKINEHVKNYRPQILVLCGNPASRPSLVDFAHAITKGNSLLVCGHVIPHEMSSNVSILIQNLSKQIKTWFSNRRLKAFYFPLAAKDYRQGIQCLLQGSGLGKLKPNILFMGYKQNWDHRSALKDINDYFGIILDAFNSQMGVCILRNGKDGFDFSNQMLKNEKPIFYEDKNYVKKTTTTPAVKKGAPRQYTPRQPPHNPMKPSYADSLDALTLFSDGGSDFNICRNAKNMEKLTKEFGSDQIELLTTINVFRLKIEKGVIDIWWLYDDGGLSVLIPYLLTQGKSYLEGSKLRIFTLANNTANVEEDKEKLEEMLLKFRIEYDEIIIVKDDGAKPKPETIHEFERIIGPFCVDSDTLQEDQEGMISKTELNTNEVKTMKMLKIAEYLRQHSAESNLIVITLPVPKKELIGGTLYMAWLEIMTKNLPPSLFIRGNQTSVLTLYS</sequence>
<name>A0AC34F7C8_9BILA</name>
<protein>
    <submittedName>
        <fullName evidence="2">Solute carrier family 12 member 2</fullName>
    </submittedName>
</protein>
<reference evidence="2" key="1">
    <citation type="submission" date="2022-11" db="UniProtKB">
        <authorList>
            <consortium name="WormBaseParasite"/>
        </authorList>
    </citation>
    <scope>IDENTIFICATION</scope>
</reference>
<organism evidence="1 2">
    <name type="scientific">Panagrolaimus sp. ES5</name>
    <dbReference type="NCBI Taxonomy" id="591445"/>
    <lineage>
        <taxon>Eukaryota</taxon>
        <taxon>Metazoa</taxon>
        <taxon>Ecdysozoa</taxon>
        <taxon>Nematoda</taxon>
        <taxon>Chromadorea</taxon>
        <taxon>Rhabditida</taxon>
        <taxon>Tylenchina</taxon>
        <taxon>Panagrolaimomorpha</taxon>
        <taxon>Panagrolaimoidea</taxon>
        <taxon>Panagrolaimidae</taxon>
        <taxon>Panagrolaimus</taxon>
    </lineage>
</organism>
<evidence type="ECO:0000313" key="1">
    <source>
        <dbReference type="Proteomes" id="UP000887579"/>
    </source>
</evidence>
<dbReference type="WBParaSite" id="ES5_v2.g13072.t1">
    <property type="protein sequence ID" value="ES5_v2.g13072.t1"/>
    <property type="gene ID" value="ES5_v2.g13072"/>
</dbReference>
<proteinExistence type="predicted"/>